<organism evidence="1 2">
    <name type="scientific">Trichonephila clavipes</name>
    <name type="common">Golden silk orbweaver</name>
    <name type="synonym">Nephila clavipes</name>
    <dbReference type="NCBI Taxonomy" id="2585209"/>
    <lineage>
        <taxon>Eukaryota</taxon>
        <taxon>Metazoa</taxon>
        <taxon>Ecdysozoa</taxon>
        <taxon>Arthropoda</taxon>
        <taxon>Chelicerata</taxon>
        <taxon>Arachnida</taxon>
        <taxon>Araneae</taxon>
        <taxon>Araneomorphae</taxon>
        <taxon>Entelegynae</taxon>
        <taxon>Araneoidea</taxon>
        <taxon>Nephilidae</taxon>
        <taxon>Trichonephila</taxon>
    </lineage>
</organism>
<gene>
    <name evidence="1" type="ORF">TNCV_1354791</name>
</gene>
<sequence>MAVLTCSKPIPKVNLVPRPKHNTALVGLTRVKNQGERNASMEMLRSVRVEEWNKISTDETTKPIKSLPNMLR</sequence>
<evidence type="ECO:0000313" key="2">
    <source>
        <dbReference type="Proteomes" id="UP000887159"/>
    </source>
</evidence>
<dbReference type="AlphaFoldDB" id="A0A8X6V7S8"/>
<accession>A0A8X6V7S8</accession>
<keyword evidence="2" id="KW-1185">Reference proteome</keyword>
<reference evidence="1" key="1">
    <citation type="submission" date="2020-08" db="EMBL/GenBank/DDBJ databases">
        <title>Multicomponent nature underlies the extraordinary mechanical properties of spider dragline silk.</title>
        <authorList>
            <person name="Kono N."/>
            <person name="Nakamura H."/>
            <person name="Mori M."/>
            <person name="Yoshida Y."/>
            <person name="Ohtoshi R."/>
            <person name="Malay A.D."/>
            <person name="Moran D.A.P."/>
            <person name="Tomita M."/>
            <person name="Numata K."/>
            <person name="Arakawa K."/>
        </authorList>
    </citation>
    <scope>NUCLEOTIDE SEQUENCE</scope>
</reference>
<proteinExistence type="predicted"/>
<dbReference type="Proteomes" id="UP000887159">
    <property type="component" value="Unassembled WGS sequence"/>
</dbReference>
<evidence type="ECO:0000313" key="1">
    <source>
        <dbReference type="EMBL" id="GFY08062.1"/>
    </source>
</evidence>
<name>A0A8X6V7S8_TRICX</name>
<protein>
    <submittedName>
        <fullName evidence="1">Uncharacterized protein</fullName>
    </submittedName>
</protein>
<comment type="caution">
    <text evidence="1">The sequence shown here is derived from an EMBL/GenBank/DDBJ whole genome shotgun (WGS) entry which is preliminary data.</text>
</comment>
<dbReference type="EMBL" id="BMAU01021280">
    <property type="protein sequence ID" value="GFY08062.1"/>
    <property type="molecule type" value="Genomic_DNA"/>
</dbReference>